<feature type="compositionally biased region" description="Basic and acidic residues" evidence="1">
    <location>
        <begin position="628"/>
        <end position="642"/>
    </location>
</feature>
<feature type="compositionally biased region" description="Pro residues" evidence="1">
    <location>
        <begin position="668"/>
        <end position="686"/>
    </location>
</feature>
<dbReference type="SUPFAM" id="SSF54236">
    <property type="entry name" value="Ubiquitin-like"/>
    <property type="match status" value="1"/>
</dbReference>
<dbReference type="GO" id="GO:0030968">
    <property type="term" value="P:endoplasmic reticulum unfolded protein response"/>
    <property type="evidence" value="ECO:0007669"/>
    <property type="project" value="TreeGrafter"/>
</dbReference>
<gene>
    <name evidence="2" type="ORF">PPACK8108_LOCUS19131</name>
</gene>
<dbReference type="EMBL" id="CALTRL010005684">
    <property type="protein sequence ID" value="CAH7684721.1"/>
    <property type="molecule type" value="Genomic_DNA"/>
</dbReference>
<evidence type="ECO:0000256" key="1">
    <source>
        <dbReference type="SAM" id="MobiDB-lite"/>
    </source>
</evidence>
<feature type="compositionally biased region" description="Low complexity" evidence="1">
    <location>
        <begin position="145"/>
        <end position="156"/>
    </location>
</feature>
<feature type="compositionally biased region" description="Acidic residues" evidence="1">
    <location>
        <begin position="1033"/>
        <end position="1053"/>
    </location>
</feature>
<organism evidence="2 3">
    <name type="scientific">Phakopsora pachyrhizi</name>
    <name type="common">Asian soybean rust disease fungus</name>
    <dbReference type="NCBI Taxonomy" id="170000"/>
    <lineage>
        <taxon>Eukaryota</taxon>
        <taxon>Fungi</taxon>
        <taxon>Dikarya</taxon>
        <taxon>Basidiomycota</taxon>
        <taxon>Pucciniomycotina</taxon>
        <taxon>Pucciniomycetes</taxon>
        <taxon>Pucciniales</taxon>
        <taxon>Phakopsoraceae</taxon>
        <taxon>Phakopsora</taxon>
    </lineage>
</organism>
<proteinExistence type="predicted"/>
<feature type="compositionally biased region" description="Polar residues" evidence="1">
    <location>
        <begin position="834"/>
        <end position="843"/>
    </location>
</feature>
<keyword evidence="3" id="KW-1185">Reference proteome</keyword>
<feature type="region of interest" description="Disordered" evidence="1">
    <location>
        <begin position="945"/>
        <end position="1053"/>
    </location>
</feature>
<feature type="region of interest" description="Disordered" evidence="1">
    <location>
        <begin position="130"/>
        <end position="156"/>
    </location>
</feature>
<feature type="region of interest" description="Disordered" evidence="1">
    <location>
        <begin position="829"/>
        <end position="873"/>
    </location>
</feature>
<dbReference type="Gene3D" id="3.10.20.90">
    <property type="entry name" value="Phosphatidylinositol 3-kinase Catalytic Subunit, Chain A, domain 1"/>
    <property type="match status" value="1"/>
</dbReference>
<feature type="compositionally biased region" description="Polar residues" evidence="1">
    <location>
        <begin position="646"/>
        <end position="665"/>
    </location>
</feature>
<reference evidence="2" key="1">
    <citation type="submission" date="2022-06" db="EMBL/GenBank/DDBJ databases">
        <authorList>
            <consortium name="SYNGENTA / RWTH Aachen University"/>
        </authorList>
    </citation>
    <scope>NUCLEOTIDE SEQUENCE</scope>
</reference>
<feature type="compositionally biased region" description="Low complexity" evidence="1">
    <location>
        <begin position="1007"/>
        <end position="1022"/>
    </location>
</feature>
<comment type="caution">
    <text evidence="2">The sequence shown here is derived from an EMBL/GenBank/DDBJ whole genome shotgun (WGS) entry which is preliminary data.</text>
</comment>
<dbReference type="InterPro" id="IPR039751">
    <property type="entry name" value="HERPUD1/2"/>
</dbReference>
<evidence type="ECO:0008006" key="4">
    <source>
        <dbReference type="Google" id="ProtNLM"/>
    </source>
</evidence>
<feature type="region of interest" description="Disordered" evidence="1">
    <location>
        <begin position="592"/>
        <end position="712"/>
    </location>
</feature>
<feature type="compositionally biased region" description="Polar residues" evidence="1">
    <location>
        <begin position="988"/>
        <end position="1006"/>
    </location>
</feature>
<dbReference type="InterPro" id="IPR029071">
    <property type="entry name" value="Ubiquitin-like_domsf"/>
</dbReference>
<dbReference type="PANTHER" id="PTHR12943">
    <property type="entry name" value="HOMOCYSTEINE-RESPONSIVE ENDOPLASMIC RETICULUM-RESIDENT UNIQUITIN-LIKE DOMAIN HERPUD PROTEIN FAMILY MEMBER"/>
    <property type="match status" value="1"/>
</dbReference>
<dbReference type="Proteomes" id="UP001153365">
    <property type="component" value="Unassembled WGS sequence"/>
</dbReference>
<dbReference type="SUPFAM" id="SSF56954">
    <property type="entry name" value="Outer membrane efflux proteins (OEP)"/>
    <property type="match status" value="1"/>
</dbReference>
<protein>
    <recommendedName>
        <fullName evidence="4">Ubiquitin-like domain-containing protein</fullName>
    </recommendedName>
</protein>
<dbReference type="PANTHER" id="PTHR12943:SF27">
    <property type="entry name" value="HOMOCYSTEINE-INDUCED ENDOPLASMIC RETICULUM PROTEIN, ISOFORM A"/>
    <property type="match status" value="1"/>
</dbReference>
<feature type="compositionally biased region" description="Low complexity" evidence="1">
    <location>
        <begin position="853"/>
        <end position="869"/>
    </location>
</feature>
<feature type="compositionally biased region" description="Low complexity" evidence="1">
    <location>
        <begin position="1"/>
        <end position="26"/>
    </location>
</feature>
<evidence type="ECO:0000313" key="2">
    <source>
        <dbReference type="EMBL" id="CAH7684721.1"/>
    </source>
</evidence>
<sequence>MLSSSSSSSSSVMSNNNLQPKNQINNGDQLDQSNSIVILLIRPTGMESDPSDETVRVHYFSSKVIQLKSLISNNWDGKPRVDGIRLIAKGRILNDEEFIGPALSNQPGDAPTHPVHVVIRPNAWTDHLSLRSTPQRPVSAPPLRTTPTTNTSTTTTTTATAINHLSPLSTLSSTIDPTINNSIPSPHSLPSTAAQTFNSSTLLFNLPNQSNPNSAPIPGLHSSQLLWSHFSNLNREQRTCFIENLTKAQFCLIERLDVLRSRIYSQQLRLNGFQSFAHQDLVSADQSSLIEEQDLAWIPVDRSLTQLLNDLQYWGNFQDSVESKDNLNQRDLSPDPISEYMRVEISGLPFLLHIPKSFRDHSRRADLNKSSGLAHDLQNSKKQLERAMHLEKRLHLLITQTKRIEACNHLDFLLSMTPNSLFNSGMTPLNRPPNVANVPATRVNLGQEYQNYLRQNQNIFNGTFQPQPHGNPNPNAIPPPQAGVGPALGFGVGIGNGGMFPFQHNMMMPNPPAWAHPIPRVRRYEFTINLDSIRRYMAPLFWLSIKLSFLLYIFGRHASFNKRAILVCMAIGWVLWEAFAISQRHEAQNRRRERVQRFQQAGGQAGGAAGAGAIDPVQAVLDRGRRRAERERLQQRLRDQRQQLETGTNQQNNQAASADTNSINNPTHPNPPPAPRPAAPLPPVDRPPAEALALNPPPTAQPPRRAGRQDLRAAAADIRARGGAFPPGTEVRPFRATSAFSPKYWFNSIAVVGLASEYRELGLHPIGELAMGSSNSEYPRWYKYARNFKTCLVLFIGTLLPEIEKKRKKALEKRSRILNLVLADAAREREAVTNEAQSTTSVTGREDSRRDNQNQASSSESSSAAVQNVTSEVEDRLATPKAVALTSLELSPNASQQNLIHRTPRASGSMDSEGGNDSLINRVATPPRASPEKPMILANGLQISESSSATTTGQSFGVPSTLTPQGSSSQIPVIPKDGEPSSDEAIISGTSGMSHTTVMANTGTRQSDSTSSSESLDSPLTPLNERQVVGGLDDTDDEEIGGVEDEEAGMMLF</sequence>
<accession>A0AAV0BFC4</accession>
<feature type="region of interest" description="Disordered" evidence="1">
    <location>
        <begin position="895"/>
        <end position="933"/>
    </location>
</feature>
<name>A0AAV0BFC4_PHAPC</name>
<feature type="region of interest" description="Disordered" evidence="1">
    <location>
        <begin position="1"/>
        <end position="29"/>
    </location>
</feature>
<feature type="compositionally biased region" description="Polar residues" evidence="1">
    <location>
        <begin position="945"/>
        <end position="971"/>
    </location>
</feature>
<dbReference type="AlphaFoldDB" id="A0AAV0BFC4"/>
<evidence type="ECO:0000313" key="3">
    <source>
        <dbReference type="Proteomes" id="UP001153365"/>
    </source>
</evidence>